<dbReference type="EMBL" id="NSJD01000019">
    <property type="protein sequence ID" value="PAT39316.1"/>
    <property type="molecule type" value="Genomic_DNA"/>
</dbReference>
<evidence type="ECO:0000256" key="4">
    <source>
        <dbReference type="ARBA" id="ARBA00035206"/>
    </source>
</evidence>
<dbReference type="AlphaFoldDB" id="A0A2A2ANB7"/>
<organism evidence="8 9">
    <name type="scientific">Vandammella animalimorsus</name>
    <dbReference type="NCBI Taxonomy" id="2029117"/>
    <lineage>
        <taxon>Bacteria</taxon>
        <taxon>Pseudomonadati</taxon>
        <taxon>Pseudomonadota</taxon>
        <taxon>Betaproteobacteria</taxon>
        <taxon>Burkholderiales</taxon>
        <taxon>Comamonadaceae</taxon>
        <taxon>Vandammella</taxon>
    </lineage>
</organism>
<dbReference type="GO" id="GO:0019843">
    <property type="term" value="F:rRNA binding"/>
    <property type="evidence" value="ECO:0007669"/>
    <property type="project" value="UniProtKB-UniRule"/>
</dbReference>
<dbReference type="InterPro" id="IPR005825">
    <property type="entry name" value="Ribosomal_uL24_CS"/>
</dbReference>
<keyword evidence="5" id="KW-0699">rRNA-binding</keyword>
<dbReference type="InterPro" id="IPR005824">
    <property type="entry name" value="KOW"/>
</dbReference>
<keyword evidence="3 5" id="KW-0687">Ribonucleoprotein</keyword>
<accession>A0A2A2ANB7</accession>
<dbReference type="NCBIfam" id="TIGR01079">
    <property type="entry name" value="rplX_bact"/>
    <property type="match status" value="1"/>
</dbReference>
<comment type="function">
    <text evidence="5">One of the proteins that surrounds the polypeptide exit tunnel on the outside of the subunit.</text>
</comment>
<comment type="caution">
    <text evidence="8">The sequence shown here is derived from an EMBL/GenBank/DDBJ whole genome shotgun (WGS) entry which is preliminary data.</text>
</comment>
<dbReference type="InterPro" id="IPR003256">
    <property type="entry name" value="Ribosomal_uL24"/>
</dbReference>
<evidence type="ECO:0000259" key="7">
    <source>
        <dbReference type="SMART" id="SM00739"/>
    </source>
</evidence>
<comment type="function">
    <text evidence="5">One of two assembly initiator proteins, it binds directly to the 5'-end of the 23S rRNA, where it nucleates assembly of the 50S subunit.</text>
</comment>
<proteinExistence type="inferred from homology"/>
<dbReference type="InterPro" id="IPR057264">
    <property type="entry name" value="Ribosomal_uL24_C"/>
</dbReference>
<dbReference type="Pfam" id="PF00467">
    <property type="entry name" value="KOW"/>
    <property type="match status" value="1"/>
</dbReference>
<dbReference type="PANTHER" id="PTHR12903">
    <property type="entry name" value="MITOCHONDRIAL RIBOSOMAL PROTEIN L24"/>
    <property type="match status" value="1"/>
</dbReference>
<dbReference type="GO" id="GO:0006412">
    <property type="term" value="P:translation"/>
    <property type="evidence" value="ECO:0007669"/>
    <property type="project" value="UniProtKB-UniRule"/>
</dbReference>
<dbReference type="InterPro" id="IPR041988">
    <property type="entry name" value="Ribosomal_uL24_KOW"/>
</dbReference>
<evidence type="ECO:0000313" key="8">
    <source>
        <dbReference type="EMBL" id="PAT39316.1"/>
    </source>
</evidence>
<dbReference type="InterPro" id="IPR008991">
    <property type="entry name" value="Translation_prot_SH3-like_sf"/>
</dbReference>
<evidence type="ECO:0000256" key="2">
    <source>
        <dbReference type="ARBA" id="ARBA00022980"/>
    </source>
</evidence>
<keyword evidence="5" id="KW-0694">RNA-binding</keyword>
<dbReference type="Pfam" id="PF17136">
    <property type="entry name" value="ribosomal_L24"/>
    <property type="match status" value="1"/>
</dbReference>
<evidence type="ECO:0000256" key="5">
    <source>
        <dbReference type="HAMAP-Rule" id="MF_01326"/>
    </source>
</evidence>
<evidence type="ECO:0000256" key="6">
    <source>
        <dbReference type="RuleBase" id="RU003477"/>
    </source>
</evidence>
<evidence type="ECO:0000313" key="9">
    <source>
        <dbReference type="Proteomes" id="UP000218644"/>
    </source>
</evidence>
<gene>
    <name evidence="5" type="primary">rplX</name>
    <name evidence="8" type="ORF">CK623_10670</name>
</gene>
<dbReference type="HAMAP" id="MF_01326_B">
    <property type="entry name" value="Ribosomal_uL24_B"/>
    <property type="match status" value="1"/>
</dbReference>
<sequence length="110" mass="12036">MNKIRKGDEVIVLTGRDKGKRGVVLSRKDENYLVVEGVNVVKKHVRPNPMKGEMGGIVDKTMPIHQSNVAIYNPATGKADRVAIKVDLSADKGARRVRVFRSSGEAIKVA</sequence>
<evidence type="ECO:0000256" key="3">
    <source>
        <dbReference type="ARBA" id="ARBA00023274"/>
    </source>
</evidence>
<dbReference type="Proteomes" id="UP000218644">
    <property type="component" value="Unassembled WGS sequence"/>
</dbReference>
<dbReference type="SMART" id="SM00739">
    <property type="entry name" value="KOW"/>
    <property type="match status" value="1"/>
</dbReference>
<dbReference type="GO" id="GO:0003735">
    <property type="term" value="F:structural constituent of ribosome"/>
    <property type="evidence" value="ECO:0007669"/>
    <property type="project" value="InterPro"/>
</dbReference>
<dbReference type="CDD" id="cd06089">
    <property type="entry name" value="KOW_RPL26"/>
    <property type="match status" value="1"/>
</dbReference>
<feature type="domain" description="KOW" evidence="7">
    <location>
        <begin position="3"/>
        <end position="30"/>
    </location>
</feature>
<evidence type="ECO:0000256" key="1">
    <source>
        <dbReference type="ARBA" id="ARBA00010618"/>
    </source>
</evidence>
<dbReference type="GO" id="GO:0005840">
    <property type="term" value="C:ribosome"/>
    <property type="evidence" value="ECO:0007669"/>
    <property type="project" value="UniProtKB-KW"/>
</dbReference>
<comment type="subunit">
    <text evidence="5">Part of the 50S ribosomal subunit.</text>
</comment>
<protein>
    <recommendedName>
        <fullName evidence="4 5">Large ribosomal subunit protein uL24</fullName>
    </recommendedName>
</protein>
<dbReference type="Gene3D" id="2.30.30.30">
    <property type="match status" value="1"/>
</dbReference>
<comment type="similarity">
    <text evidence="1 5 6">Belongs to the universal ribosomal protein uL24 family.</text>
</comment>
<name>A0A2A2ANB7_9BURK</name>
<reference evidence="8 9" key="1">
    <citation type="submission" date="2017-08" db="EMBL/GenBank/DDBJ databases">
        <title>WGS of Clinical strains of the CDC Group NO-1 linked to zoonotic infections in humans.</title>
        <authorList>
            <person name="Bernier A.-M."/>
            <person name="Bernard K."/>
        </authorList>
    </citation>
    <scope>NUCLEOTIDE SEQUENCE [LARGE SCALE GENOMIC DNA]</scope>
    <source>
        <strain evidence="8 9">NML79-0751</strain>
    </source>
</reference>
<dbReference type="RefSeq" id="WP_095557454.1">
    <property type="nucleotide sequence ID" value="NZ_NSJB01000003.1"/>
</dbReference>
<keyword evidence="2 5" id="KW-0689">Ribosomal protein</keyword>
<dbReference type="InterPro" id="IPR014722">
    <property type="entry name" value="Rib_uL2_dom2"/>
</dbReference>
<dbReference type="SUPFAM" id="SSF50104">
    <property type="entry name" value="Translation proteins SH3-like domain"/>
    <property type="match status" value="1"/>
</dbReference>
<dbReference type="GO" id="GO:1990904">
    <property type="term" value="C:ribonucleoprotein complex"/>
    <property type="evidence" value="ECO:0007669"/>
    <property type="project" value="UniProtKB-KW"/>
</dbReference>
<dbReference type="PROSITE" id="PS01108">
    <property type="entry name" value="RIBOSOMAL_L24"/>
    <property type="match status" value="1"/>
</dbReference>